<accession>A0ACB9E7V7</accession>
<reference evidence="2" key="1">
    <citation type="journal article" date="2022" name="Mol. Ecol. Resour.">
        <title>The genomes of chicory, endive, great burdock and yacon provide insights into Asteraceae palaeo-polyploidization history and plant inulin production.</title>
        <authorList>
            <person name="Fan W."/>
            <person name="Wang S."/>
            <person name="Wang H."/>
            <person name="Wang A."/>
            <person name="Jiang F."/>
            <person name="Liu H."/>
            <person name="Zhao H."/>
            <person name="Xu D."/>
            <person name="Zhang Y."/>
        </authorList>
    </citation>
    <scope>NUCLEOTIDE SEQUENCE [LARGE SCALE GENOMIC DNA]</scope>
    <source>
        <strain evidence="2">cv. Yunnan</strain>
    </source>
</reference>
<evidence type="ECO:0000313" key="1">
    <source>
        <dbReference type="EMBL" id="KAI3754668.1"/>
    </source>
</evidence>
<sequence length="85" mass="10589">MRRRRYKHQKELFVAAEGMYIDQFVFCRRSHGPDNSTTRYKGGGLIYLWEIMHLFRRAPLWFKKIRKVYLMRECLWSLRRYNKIA</sequence>
<keyword evidence="2" id="KW-1185">Reference proteome</keyword>
<reference evidence="1 2" key="2">
    <citation type="journal article" date="2022" name="Mol. Ecol. Resour.">
        <title>The genomes of chicory, endive, great burdock and yacon provide insights into Asteraceae paleo-polyploidization history and plant inulin production.</title>
        <authorList>
            <person name="Fan W."/>
            <person name="Wang S."/>
            <person name="Wang H."/>
            <person name="Wang A."/>
            <person name="Jiang F."/>
            <person name="Liu H."/>
            <person name="Zhao H."/>
            <person name="Xu D."/>
            <person name="Zhang Y."/>
        </authorList>
    </citation>
    <scope>NUCLEOTIDE SEQUENCE [LARGE SCALE GENOMIC DNA]</scope>
    <source>
        <strain evidence="2">cv. Yunnan</strain>
        <tissue evidence="1">Leaves</tissue>
    </source>
</reference>
<comment type="caution">
    <text evidence="1">The sequence shown here is derived from an EMBL/GenBank/DDBJ whole genome shotgun (WGS) entry which is preliminary data.</text>
</comment>
<proteinExistence type="predicted"/>
<gene>
    <name evidence="1" type="ORF">L1987_54455</name>
</gene>
<organism evidence="1 2">
    <name type="scientific">Smallanthus sonchifolius</name>
    <dbReference type="NCBI Taxonomy" id="185202"/>
    <lineage>
        <taxon>Eukaryota</taxon>
        <taxon>Viridiplantae</taxon>
        <taxon>Streptophyta</taxon>
        <taxon>Embryophyta</taxon>
        <taxon>Tracheophyta</taxon>
        <taxon>Spermatophyta</taxon>
        <taxon>Magnoliopsida</taxon>
        <taxon>eudicotyledons</taxon>
        <taxon>Gunneridae</taxon>
        <taxon>Pentapetalae</taxon>
        <taxon>asterids</taxon>
        <taxon>campanulids</taxon>
        <taxon>Asterales</taxon>
        <taxon>Asteraceae</taxon>
        <taxon>Asteroideae</taxon>
        <taxon>Heliantheae alliance</taxon>
        <taxon>Millerieae</taxon>
        <taxon>Smallanthus</taxon>
    </lineage>
</organism>
<dbReference type="EMBL" id="CM042035">
    <property type="protein sequence ID" value="KAI3754668.1"/>
    <property type="molecule type" value="Genomic_DNA"/>
</dbReference>
<name>A0ACB9E7V7_9ASTR</name>
<evidence type="ECO:0000313" key="2">
    <source>
        <dbReference type="Proteomes" id="UP001056120"/>
    </source>
</evidence>
<dbReference type="Proteomes" id="UP001056120">
    <property type="component" value="Linkage Group LG18"/>
</dbReference>
<protein>
    <submittedName>
        <fullName evidence="1">Uncharacterized protein</fullName>
    </submittedName>
</protein>